<sequence>MKTKRATKKLSERWLGPFEVLNKIGSQAYHLKLPQQWKHQFPPPPLTVEEQEEWEVAQDLDSKFKRDQLLYLPECKGFSENPEETAWEPAFNLTNSPDLLKDFHTFYPDKPGPNS</sequence>
<dbReference type="InterPro" id="IPR056924">
    <property type="entry name" value="SH3_Tf2-1"/>
</dbReference>
<keyword evidence="3" id="KW-1185">Reference proteome</keyword>
<name>A0A9Q3KGU7_9BASI</name>
<organism evidence="2 3">
    <name type="scientific">Austropuccinia psidii MF-1</name>
    <dbReference type="NCBI Taxonomy" id="1389203"/>
    <lineage>
        <taxon>Eukaryota</taxon>
        <taxon>Fungi</taxon>
        <taxon>Dikarya</taxon>
        <taxon>Basidiomycota</taxon>
        <taxon>Pucciniomycotina</taxon>
        <taxon>Pucciniomycetes</taxon>
        <taxon>Pucciniales</taxon>
        <taxon>Sphaerophragmiaceae</taxon>
        <taxon>Austropuccinia</taxon>
    </lineage>
</organism>
<comment type="caution">
    <text evidence="2">The sequence shown here is derived from an EMBL/GenBank/DDBJ whole genome shotgun (WGS) entry which is preliminary data.</text>
</comment>
<feature type="domain" description="Chromo" evidence="1">
    <location>
        <begin position="54"/>
        <end position="115"/>
    </location>
</feature>
<accession>A0A9Q3KGU7</accession>
<dbReference type="Pfam" id="PF24626">
    <property type="entry name" value="SH3_Tf2-1"/>
    <property type="match status" value="1"/>
</dbReference>
<dbReference type="Gene3D" id="2.40.50.40">
    <property type="match status" value="1"/>
</dbReference>
<protein>
    <recommendedName>
        <fullName evidence="1">Chromo domain-containing protein</fullName>
    </recommendedName>
</protein>
<dbReference type="GO" id="GO:0006338">
    <property type="term" value="P:chromatin remodeling"/>
    <property type="evidence" value="ECO:0007669"/>
    <property type="project" value="UniProtKB-ARBA"/>
</dbReference>
<proteinExistence type="predicted"/>
<evidence type="ECO:0000313" key="3">
    <source>
        <dbReference type="Proteomes" id="UP000765509"/>
    </source>
</evidence>
<dbReference type="InterPro" id="IPR016197">
    <property type="entry name" value="Chromo-like_dom_sf"/>
</dbReference>
<evidence type="ECO:0000259" key="1">
    <source>
        <dbReference type="PROSITE" id="PS50013"/>
    </source>
</evidence>
<dbReference type="InterPro" id="IPR000953">
    <property type="entry name" value="Chromo/chromo_shadow_dom"/>
</dbReference>
<evidence type="ECO:0000313" key="2">
    <source>
        <dbReference type="EMBL" id="MBW0579512.1"/>
    </source>
</evidence>
<dbReference type="EMBL" id="AVOT02105242">
    <property type="protein sequence ID" value="MBW0579512.1"/>
    <property type="molecule type" value="Genomic_DNA"/>
</dbReference>
<dbReference type="SUPFAM" id="SSF54160">
    <property type="entry name" value="Chromo domain-like"/>
    <property type="match status" value="1"/>
</dbReference>
<reference evidence="2" key="1">
    <citation type="submission" date="2021-03" db="EMBL/GenBank/DDBJ databases">
        <title>Draft genome sequence of rust myrtle Austropuccinia psidii MF-1, a brazilian biotype.</title>
        <authorList>
            <person name="Quecine M.C."/>
            <person name="Pachon D.M.R."/>
            <person name="Bonatelli M.L."/>
            <person name="Correr F.H."/>
            <person name="Franceschini L.M."/>
            <person name="Leite T.F."/>
            <person name="Margarido G.R.A."/>
            <person name="Almeida C.A."/>
            <person name="Ferrarezi J.A."/>
            <person name="Labate C.A."/>
        </authorList>
    </citation>
    <scope>NUCLEOTIDE SEQUENCE</scope>
    <source>
        <strain evidence="2">MF-1</strain>
    </source>
</reference>
<dbReference type="PROSITE" id="PS50013">
    <property type="entry name" value="CHROMO_2"/>
    <property type="match status" value="1"/>
</dbReference>
<dbReference type="AlphaFoldDB" id="A0A9Q3KGU7"/>
<gene>
    <name evidence="2" type="ORF">O181_119227</name>
</gene>
<dbReference type="Proteomes" id="UP000765509">
    <property type="component" value="Unassembled WGS sequence"/>
</dbReference>